<feature type="domain" description="CRAL-TRIO" evidence="4">
    <location>
        <begin position="1517"/>
        <end position="1675"/>
    </location>
</feature>
<evidence type="ECO:0000259" key="4">
    <source>
        <dbReference type="PROSITE" id="PS50191"/>
    </source>
</evidence>
<dbReference type="InterPro" id="IPR008936">
    <property type="entry name" value="Rho_GTPase_activation_prot"/>
</dbReference>
<accession>A0A1B6CM43</accession>
<dbReference type="CDD" id="cd05130">
    <property type="entry name" value="RasGAP_Neurofibromin"/>
    <property type="match status" value="1"/>
</dbReference>
<gene>
    <name evidence="5" type="ORF">g.21279</name>
</gene>
<dbReference type="SUPFAM" id="SSF48371">
    <property type="entry name" value="ARM repeat"/>
    <property type="match status" value="1"/>
</dbReference>
<feature type="domain" description="Ras-GAP" evidence="3">
    <location>
        <begin position="1186"/>
        <end position="1381"/>
    </location>
</feature>
<dbReference type="PROSITE" id="PS50018">
    <property type="entry name" value="RAS_GTPASE_ACTIV_2"/>
    <property type="match status" value="1"/>
</dbReference>
<evidence type="ECO:0000256" key="2">
    <source>
        <dbReference type="ARBA" id="ARBA00022553"/>
    </source>
</evidence>
<dbReference type="Gene3D" id="2.30.29.30">
    <property type="entry name" value="Pleckstrin-homology domain (PH domain)/Phosphotyrosine-binding domain (PTB)"/>
    <property type="match status" value="1"/>
</dbReference>
<proteinExistence type="predicted"/>
<dbReference type="SMART" id="SM00323">
    <property type="entry name" value="RasGAP"/>
    <property type="match status" value="1"/>
</dbReference>
<dbReference type="Gene3D" id="1.10.506.10">
    <property type="entry name" value="GTPase Activation - p120gap, domain 1"/>
    <property type="match status" value="2"/>
</dbReference>
<evidence type="ECO:0000259" key="3">
    <source>
        <dbReference type="PROSITE" id="PS50018"/>
    </source>
</evidence>
<evidence type="ECO:0008006" key="6">
    <source>
        <dbReference type="Google" id="ProtNLM"/>
    </source>
</evidence>
<name>A0A1B6CM43_9HEMI</name>
<dbReference type="GO" id="GO:0005096">
    <property type="term" value="F:GTPase activator activity"/>
    <property type="evidence" value="ECO:0007669"/>
    <property type="project" value="UniProtKB-KW"/>
</dbReference>
<dbReference type="InterPro" id="IPR036865">
    <property type="entry name" value="CRAL-TRIO_dom_sf"/>
</dbReference>
<dbReference type="Pfam" id="PF00616">
    <property type="entry name" value="RasGAP"/>
    <property type="match status" value="1"/>
</dbReference>
<evidence type="ECO:0000256" key="1">
    <source>
        <dbReference type="ARBA" id="ARBA00022468"/>
    </source>
</evidence>
<dbReference type="InterPro" id="IPR016024">
    <property type="entry name" value="ARM-type_fold"/>
</dbReference>
<dbReference type="InterPro" id="IPR039360">
    <property type="entry name" value="Ras_GTPase"/>
</dbReference>
<dbReference type="FunFam" id="1.10.506.10:FF:000015">
    <property type="entry name" value="Neurofibromin isoform 1"/>
    <property type="match status" value="1"/>
</dbReference>
<evidence type="ECO:0000313" key="5">
    <source>
        <dbReference type="EMBL" id="JAS14438.1"/>
    </source>
</evidence>
<dbReference type="PROSITE" id="PS50191">
    <property type="entry name" value="CRAL_TRIO"/>
    <property type="match status" value="1"/>
</dbReference>
<dbReference type="CDD" id="cd13313">
    <property type="entry name" value="PH_NF1"/>
    <property type="match status" value="1"/>
</dbReference>
<dbReference type="InterPro" id="IPR054071">
    <property type="entry name" value="PH_NF1"/>
</dbReference>
<dbReference type="Gene3D" id="3.40.525.10">
    <property type="entry name" value="CRAL-TRIO lipid binding domain"/>
    <property type="match status" value="1"/>
</dbReference>
<dbReference type="SMART" id="SM00516">
    <property type="entry name" value="SEC14"/>
    <property type="match status" value="1"/>
</dbReference>
<dbReference type="FunFam" id="1.10.506.10:FF:000014">
    <property type="entry name" value="Neurofibromin 1"/>
    <property type="match status" value="1"/>
</dbReference>
<dbReference type="Pfam" id="PF21877">
    <property type="entry name" value="PH_NF1"/>
    <property type="match status" value="1"/>
</dbReference>
<dbReference type="CDD" id="cd00170">
    <property type="entry name" value="SEC14"/>
    <property type="match status" value="1"/>
</dbReference>
<dbReference type="InterPro" id="IPR001936">
    <property type="entry name" value="RasGAP_dom"/>
</dbReference>
<dbReference type="PANTHER" id="PTHR10194">
    <property type="entry name" value="RAS GTPASE-ACTIVATING PROTEINS"/>
    <property type="match status" value="1"/>
</dbReference>
<keyword evidence="1" id="KW-0343">GTPase activation</keyword>
<dbReference type="PANTHER" id="PTHR10194:SF142">
    <property type="entry name" value="NEUROFIBROMIN"/>
    <property type="match status" value="1"/>
</dbReference>
<reference evidence="5" key="1">
    <citation type="submission" date="2015-12" db="EMBL/GenBank/DDBJ databases">
        <title>De novo transcriptome assembly of four potential Pierce s Disease insect vectors from Arizona vineyards.</title>
        <authorList>
            <person name="Tassone E.E."/>
        </authorList>
    </citation>
    <scope>NUCLEOTIDE SEQUENCE</scope>
</reference>
<sequence>MATQKPVEWVTSLITRFEDQLPCRAGPQTTHSRVNEEQIKTCLIEISRYRFSLVISNLTKILQRVNEMFLAVMTGPRTHGPDMERNCYESLLVVLDTLERCLSNQPKDTARFDEAMNVKLLLREICQFIDVPNENPNVLQLKNLASKVLFALSLNFFNAVFNRISARLQELSACNEENPDYSDIELIQHINVDVYRLTRLLSETIKKLLLLKKSAHMVLMTSLEKAIWNWMDTYPHEFADVQKNPNEELSKCCDSLFDILDSFADTKKGRSAVWPLQIMLLILSPKVLEEIVNADTGAPCSPRHSKKKQFIDSVKRAVGPHSTSKQQTEAAAVTCVKLCKASTYINILDSNNVAFTLVQSVINDLKTLLFNPNKPFSRGQNYIFHDMELMIDCFVSCFRIKPHNNEALKVCLNPSFSSAYHFVLVSSLYRIITQPRLQWWPQIDLVYSKSSELRSMFTDTLNKVTQGYISHTPLRMIQSLTLKSKDSTSKFRERSEEAPGYKNLLLWMVRLIHADPMLMLNNQGKAGHEIQSSTLELINGLVSLVHQPTMPDVAQEAMEALLVLHQPEKIEVWNPEAPINTFWDVSSQVLFSISQKLIQHQIVNYTDILKWLREILICRNEFLSRHKEYANVGSHIAICKQANIKLEVVFFMYLWSIDIEAVLVAMSCFSLLCEESDIRCGPEEVTVTHLLPNYHLYQELAQASTVLTTGRAVLQKRIMSLLRKIDHCNNGVQPAWEETFRNWEGSTKLLTSYPKAKLEDGQMEPFHRSVGKRRASHQNSEHELEDQINEWANMTGFLCALGGVCLQRKSPSRPIITGPTDPRKCSGIPNSSQDVQYCPVTQFVGQLLRLLVCSNEKFGAQIQKHVKELVGHEMSPALYPILFDQIKAIVEKFFDQQGQVVVSDINTQFIEHIIFIMKNVLDSKTEQPSEHLGATSIEGMMLAIVRYVRHLDMTVHAIHIKTKLCQLVEAMMTRRDDLAFRQEMKFRNKLVEYLTDWVMGTSHQIAPPSSGDVTSITRDLDQACMEAVAALLRGLPLQPEESDRGDLMEAKSQLFLKYFTLFMNLLNDCTDAQDLDKDVSRQRVNVTKLNTLHNATIQAMSNLLSANIDSGLMHSIDLGYNQDLQTRAAFMEVLTKILQQGTEFDTLAETVLADRFEQLVQLVTMISDKGELPIAMALANVVTTSQMDELARVFVTLFDAKHLLSPLLWNMFYREVEVSDCMQTLFRGNSLGSKIMAFCFKIYGACYLQSLLEPLVRPLIEDTAKSLEVDPARLGSNEDIEENRRNLIILTQKVFDAIICSADKFPPQLRSMCHCLYQVLSKRFPQLPQNNIGAVGTVIFLRFINPAIVSPQEMGIVGKVVPQSVKRGLMLMSKILQNIANHVEFSKEQHMIPFNDFLRAHFEIGRRFFIQIASDCETEDQGSHSMSFISDANVLALHRLLWNHQERIGDYLSSSRDHKAVGRRPFDKMATLLAYLGPPEHKPVDSHLLFSSYARWSSIDMSSTNFEEIMVKHNMHEKEEFKSIKSLNIFYQAGTSKAGYPVFYYIARRYKIGETNGDLLIYHVILTLKPFCHSPFELVVDFTHTCSDNRFRTEFLQKWFYVLPEVAYENIHAAYIYNCNSWVREYTKFHDRMLAPIKGNRKLIFIEAPARLNDFIEPDQQKLPGATLSLDEDLKVFNNALKLSHKDTKVAIKVGPTAIQITSSEKTKVLSHSVLLNDVYYASEIEEVCLVDDNQFTLTIANESGPLSFIHNDCDTIVQAIIHIRNRWELSQPDTVTVHQKIRPKDVPGTLLNMALLNLGSSDPNLRTAAYNQLCALTATFDLKIEGQLLETSGLCIPSNNTIFIKSVSEKLATNEPHLTLEFLEECIQGFRVSNIELKHLCLEYMTPWLANLVKFCKPSDESKKQKVAQILEKLILLTVEEVEMYPSIQAKIWGSIGHVPELIDMVLDSFIKRSGEGGVGSPVVEILADTAVALASANVQLVAKKIIGRLCRVLDKTCTSPTPLLEQHVLWDDIAILARYLLMLSFNNCLDVARHLPYLFHGVTLLVCSGSLSMRASTHGLVINIIHSLCTCTTPQFTEEAQRVLRLSLDEFSLPKFYLLFGISKVKSAAVTAFRSSYRHPNDRLLGTERYFSGVSSDRERLSLTSLEVVTDALLEIMEACMRDIPDCDWLQSWTSLAKSFAFCFNPALQPRALIVFGCISKTINDQDIKQLLRILVKALESFNDIMLLEAIVMCLTRLQPLLRPESPIHRALFWVAVSVLQLDQLNLYASGLALLEQNLHTLDSQGLFEEKPLETVMMMTREPLEWHFKQLDHAVGLSFKANFHFALVGHLLKGFRHPTPTTVSRTARVLTSLLAIVAKPHKRDKFEVTSESVAYLAALVAVSEEVRNRCHVKHTASRLDMHLNLLPQINTSSNSKCEPVSSNRRQKSWDLLDQSAITQARQHKQQTQNRSARVSVSNENNVLLDPEVLTDFSIQALVLTVLATLVKYTSDEAETRILYQYLAEASVVFPRVFPVIHSLLDAKLTSVLQMCHDQVILSAVQSIIQNMIACEDTSQQQLHYLQSCGFGGLWRFAGPFTKCNTTAESAELFVNCLEAMVETCLPGEEGETELAQYPSMLSVSSNMNLSSSLSSLTLNSPTDKNGCCSLCSEPLLEIEGTSSLGRSCYTKTRTGKKSPSKDE</sequence>
<protein>
    <recommendedName>
        <fullName evidence="6">Ras-GAP domain-containing protein</fullName>
    </recommendedName>
</protein>
<organism evidence="5">
    <name type="scientific">Clastoptera arizonana</name>
    <name type="common">Arizona spittle bug</name>
    <dbReference type="NCBI Taxonomy" id="38151"/>
    <lineage>
        <taxon>Eukaryota</taxon>
        <taxon>Metazoa</taxon>
        <taxon>Ecdysozoa</taxon>
        <taxon>Arthropoda</taxon>
        <taxon>Hexapoda</taxon>
        <taxon>Insecta</taxon>
        <taxon>Pterygota</taxon>
        <taxon>Neoptera</taxon>
        <taxon>Paraneoptera</taxon>
        <taxon>Hemiptera</taxon>
        <taxon>Auchenorrhyncha</taxon>
        <taxon>Cercopoidea</taxon>
        <taxon>Clastopteridae</taxon>
        <taxon>Clastoptera</taxon>
    </lineage>
</organism>
<dbReference type="EMBL" id="GEDC01022860">
    <property type="protein sequence ID" value="JAS14438.1"/>
    <property type="molecule type" value="Transcribed_RNA"/>
</dbReference>
<dbReference type="InterPro" id="IPR011993">
    <property type="entry name" value="PH-like_dom_sf"/>
</dbReference>
<keyword evidence="2" id="KW-0597">Phosphoprotein</keyword>
<dbReference type="SUPFAM" id="SSF48350">
    <property type="entry name" value="GTPase activation domain, GAP"/>
    <property type="match status" value="1"/>
</dbReference>
<dbReference type="InterPro" id="IPR001251">
    <property type="entry name" value="CRAL-TRIO_dom"/>
</dbReference>
<dbReference type="Pfam" id="PF13716">
    <property type="entry name" value="CRAL_TRIO_2"/>
    <property type="match status" value="1"/>
</dbReference>